<comment type="caution">
    <text evidence="2">The sequence shown here is derived from an EMBL/GenBank/DDBJ whole genome shotgun (WGS) entry which is preliminary data.</text>
</comment>
<protein>
    <submittedName>
        <fullName evidence="2">Polyketide synthase</fullName>
    </submittedName>
</protein>
<dbReference type="InterPro" id="IPR016039">
    <property type="entry name" value="Thiolase-like"/>
</dbReference>
<accession>A0ABR1W0T2</accession>
<reference evidence="2 3" key="1">
    <citation type="submission" date="2023-01" db="EMBL/GenBank/DDBJ databases">
        <title>Analysis of 21 Apiospora genomes using comparative genomics revels a genus with tremendous synthesis potential of carbohydrate active enzymes and secondary metabolites.</title>
        <authorList>
            <person name="Sorensen T."/>
        </authorList>
    </citation>
    <scope>NUCLEOTIDE SEQUENCE [LARGE SCALE GENOMIC DNA]</scope>
    <source>
        <strain evidence="2 3">CBS 83171</strain>
    </source>
</reference>
<gene>
    <name evidence="2" type="ORF">PG996_003248</name>
</gene>
<dbReference type="Proteomes" id="UP001446871">
    <property type="component" value="Unassembled WGS sequence"/>
</dbReference>
<evidence type="ECO:0000313" key="3">
    <source>
        <dbReference type="Proteomes" id="UP001446871"/>
    </source>
</evidence>
<dbReference type="SUPFAM" id="SSF53901">
    <property type="entry name" value="Thiolase-like"/>
    <property type="match status" value="1"/>
</dbReference>
<proteinExistence type="predicted"/>
<dbReference type="EMBL" id="JAQQWM010000002">
    <property type="protein sequence ID" value="KAK8077078.1"/>
    <property type="molecule type" value="Genomic_DNA"/>
</dbReference>
<sequence>MRNSFIPAQASFRKLNRQIEVRPDDMMEIATSLRPWSEERKVALINNYGACGSNASMLVAQPPAPLIRREGEQLMASKARWDGSRSGSQASTGGVSRRIPTRWIPGCRNAL</sequence>
<feature type="compositionally biased region" description="Polar residues" evidence="1">
    <location>
        <begin position="85"/>
        <end position="94"/>
    </location>
</feature>
<keyword evidence="3" id="KW-1185">Reference proteome</keyword>
<feature type="region of interest" description="Disordered" evidence="1">
    <location>
        <begin position="77"/>
        <end position="100"/>
    </location>
</feature>
<dbReference type="Gene3D" id="3.40.47.10">
    <property type="match status" value="1"/>
</dbReference>
<evidence type="ECO:0000256" key="1">
    <source>
        <dbReference type="SAM" id="MobiDB-lite"/>
    </source>
</evidence>
<organism evidence="2 3">
    <name type="scientific">Apiospora saccharicola</name>
    <dbReference type="NCBI Taxonomy" id="335842"/>
    <lineage>
        <taxon>Eukaryota</taxon>
        <taxon>Fungi</taxon>
        <taxon>Dikarya</taxon>
        <taxon>Ascomycota</taxon>
        <taxon>Pezizomycotina</taxon>
        <taxon>Sordariomycetes</taxon>
        <taxon>Xylariomycetidae</taxon>
        <taxon>Amphisphaeriales</taxon>
        <taxon>Apiosporaceae</taxon>
        <taxon>Apiospora</taxon>
    </lineage>
</organism>
<evidence type="ECO:0000313" key="2">
    <source>
        <dbReference type="EMBL" id="KAK8077078.1"/>
    </source>
</evidence>
<name>A0ABR1W0T2_9PEZI</name>